<sequence length="247" mass="26414">MIRRAAVLLGVASLSISLAACESSQDKSARKAAIAAKKLKIQSRGMVIAKVDKRLQILSITPLRGTDRNAVVVTIKSTAKTALVDVPIALYSYDRGSKAFYTNTPYGTDATLTQIPIIRPGQTFDWVDDQVTGGFPRRSKIRIGLGKADKSVPADPTLLKKVFFADPVSGIALRGKASNNSPFEQNRLVVFSVARQGGRVVAAGRSVIEKLGPKGKGKPQGFAVYYVGADPRKGAITNFVPLTDLSK</sequence>
<evidence type="ECO:0000313" key="1">
    <source>
        <dbReference type="EMBL" id="CAB4868806.1"/>
    </source>
</evidence>
<reference evidence="1" key="1">
    <citation type="submission" date="2020-05" db="EMBL/GenBank/DDBJ databases">
        <authorList>
            <person name="Chiriac C."/>
            <person name="Salcher M."/>
            <person name="Ghai R."/>
            <person name="Kavagutti S V."/>
        </authorList>
    </citation>
    <scope>NUCLEOTIDE SEQUENCE</scope>
</reference>
<dbReference type="PROSITE" id="PS51257">
    <property type="entry name" value="PROKAR_LIPOPROTEIN"/>
    <property type="match status" value="1"/>
</dbReference>
<organism evidence="1">
    <name type="scientific">freshwater metagenome</name>
    <dbReference type="NCBI Taxonomy" id="449393"/>
    <lineage>
        <taxon>unclassified sequences</taxon>
        <taxon>metagenomes</taxon>
        <taxon>ecological metagenomes</taxon>
    </lineage>
</organism>
<gene>
    <name evidence="1" type="ORF">UFOPK3444_00606</name>
</gene>
<accession>A0A6J7DE67</accession>
<proteinExistence type="predicted"/>
<protein>
    <submittedName>
        <fullName evidence="1">Unannotated protein</fullName>
    </submittedName>
</protein>
<name>A0A6J7DE67_9ZZZZ</name>
<dbReference type="AlphaFoldDB" id="A0A6J7DE67"/>
<dbReference type="EMBL" id="CAFBLU010000007">
    <property type="protein sequence ID" value="CAB4868806.1"/>
    <property type="molecule type" value="Genomic_DNA"/>
</dbReference>